<reference evidence="15" key="1">
    <citation type="submission" date="2021-01" db="UniProtKB">
        <authorList>
            <consortium name="EnsemblMetazoa"/>
        </authorList>
    </citation>
    <scope>IDENTIFICATION</scope>
</reference>
<evidence type="ECO:0000313" key="16">
    <source>
        <dbReference type="Proteomes" id="UP000594262"/>
    </source>
</evidence>
<dbReference type="GO" id="GO:0051301">
    <property type="term" value="P:cell division"/>
    <property type="evidence" value="ECO:0007669"/>
    <property type="project" value="UniProtKB-KW"/>
</dbReference>
<dbReference type="FunFam" id="3.40.50.300:FF:000481">
    <property type="entry name" value="Structural maintenance of chromosomes 4"/>
    <property type="match status" value="1"/>
</dbReference>
<feature type="coiled-coil region" evidence="12">
    <location>
        <begin position="224"/>
        <end position="543"/>
    </location>
</feature>
<evidence type="ECO:0000256" key="12">
    <source>
        <dbReference type="SAM" id="Coils"/>
    </source>
</evidence>
<keyword evidence="4" id="KW-0547">Nucleotide-binding</keyword>
<feature type="coiled-coil region" evidence="12">
    <location>
        <begin position="737"/>
        <end position="844"/>
    </location>
</feature>
<keyword evidence="6" id="KW-0067">ATP-binding</keyword>
<dbReference type="Gene3D" id="1.20.1060.20">
    <property type="match status" value="1"/>
</dbReference>
<sequence length="1261" mass="145016">MEDETLQQPKQPEEFQSQEPIHQSQSVTERLPVNNQRLVISHIENVNFKSYAGKQVLGPFHKCFSSIVGPNGSGKSNVIDAMLFVFGYRSKKIRSKKISLLIHNSENHQNIDSCTVKVFFQKIIDLPGDDEFEIVANSQFTVARTARKDGSSDYYLNDRKQSFKEIGTVLRACGIDLDHNRFLILQGEVEQISLMKPKAESEHDEGMLEYLEDIIGTNCYKEPIENAEKAVEELNERRGEKLNRAKAVEKERNELEGEKNEATEFLTMENKITKKNHLLYQKYIYDCAELEQKSIEKQEAAKKNLDELQEKLKVFVDQKKDKGNEYKKINKLFEKLVEEAEEKKKAFAEFEKVDLKIREDLKHRKKNKKQLDKNLDAETKKFAELKDVPKNSQAEIEKCDKSLEQLEKQKETEEERLNEIMAGLKGETEEMQQEKEVKEHELMEKQKVVNEAKSKLDVASSELEVYLSGYNKLKDRYEQAKEKLSTVKTQKEEKQREIKNIEDDLPASKKALPSAEKDLHAIIEEETKLANKIKKNRAQVEESRVAMHASQSRNAVQDALMAEKKRGNLKGLYGRLGDLGGIDKKYDIAISTACGALDHMVVDRMDTAQRGVEFLKKNNIGSTTFVALDKIQYLAQRAKEQKRTPENVKRLYDLVQVKDQDVKIAFYHALKDTLVADNLDQATRIAYPKDPKGHRWRVVTLKGELIEVSGTMSGGGNKPVQGRIGCRVVEKVDRKVVEKQETDLNYDIEKLEDLREKKSTLEDNVHRLHKEIKGMEHQYQKLKMEIQALITQESELVSQIKELEQQVKQSKPDPKHQKKMEKDIEEFEKTFKKASDSAGKIEKEVQSLHKKIMEIGKTKLSGQQAKVDSVNKLIDEVTQKKTKASVGIKTAARNIKKSEEKIESLQNEIEENNEAIKNIEEVELNKLEDQATEVLAAVEEGKNKMREMQSERERLREAFEATNEEETKLKENEIKLKFDHQTYENLVKENHGKVAHWKKELSNLSLHKIRTSVTSDQTQPPQTSTVEEFKILSPEELEEVDREAITYEITVLTTKLEAANPNMAAIADYFKKEEAYIMRVKELEEVTDARNNKRKEYDDLRKQRLDEFMQGFSVITTKLKEMYQMITLGGDAELELVDSLDPFSEGIVFSVRPPNKSWKNISNLSGGEKTLSSLALVFALHHYKPSPLYVMDEIDAALDFKNVSIIANYIKERTKNAQFIIISLRNNMFELADRLVGIYKTDNCTKSVVVCPSLIEEPVGR</sequence>
<dbReference type="RefSeq" id="XP_066935951.1">
    <property type="nucleotide sequence ID" value="XM_067079850.1"/>
</dbReference>
<feature type="coiled-coil region" evidence="12">
    <location>
        <begin position="888"/>
        <end position="972"/>
    </location>
</feature>
<keyword evidence="7 12" id="KW-0175">Coiled coil</keyword>
<dbReference type="InterPro" id="IPR024704">
    <property type="entry name" value="SMC"/>
</dbReference>
<dbReference type="Proteomes" id="UP000594262">
    <property type="component" value="Unplaced"/>
</dbReference>
<dbReference type="FunFam" id="3.40.50.300:FF:000585">
    <property type="entry name" value="Structural maintenance of chromosomes 4"/>
    <property type="match status" value="1"/>
</dbReference>
<dbReference type="Pfam" id="PF06470">
    <property type="entry name" value="SMC_hinge"/>
    <property type="match status" value="1"/>
</dbReference>
<dbReference type="InterPro" id="IPR036277">
    <property type="entry name" value="SMC_hinge_sf"/>
</dbReference>
<evidence type="ECO:0000259" key="14">
    <source>
        <dbReference type="SMART" id="SM00968"/>
    </source>
</evidence>
<dbReference type="SMART" id="SM00968">
    <property type="entry name" value="SMC_hinge"/>
    <property type="match status" value="1"/>
</dbReference>
<dbReference type="GO" id="GO:0007076">
    <property type="term" value="P:mitotic chromosome condensation"/>
    <property type="evidence" value="ECO:0007669"/>
    <property type="project" value="TreeGrafter"/>
</dbReference>
<dbReference type="EnsemblMetazoa" id="CLYHEMT011926.1">
    <property type="protein sequence ID" value="CLYHEMP011926.1"/>
    <property type="gene ID" value="CLYHEMG011926"/>
</dbReference>
<evidence type="ECO:0000256" key="6">
    <source>
        <dbReference type="ARBA" id="ARBA00022840"/>
    </source>
</evidence>
<dbReference type="Gene3D" id="3.30.70.1620">
    <property type="match status" value="1"/>
</dbReference>
<accession>A0A7M5VCQ8</accession>
<evidence type="ECO:0000256" key="4">
    <source>
        <dbReference type="ARBA" id="ARBA00022741"/>
    </source>
</evidence>
<keyword evidence="5" id="KW-0498">Mitosis</keyword>
<dbReference type="SUPFAM" id="SSF75553">
    <property type="entry name" value="Smc hinge domain"/>
    <property type="match status" value="1"/>
</dbReference>
<protein>
    <recommendedName>
        <fullName evidence="11">Structural maintenance of chromosomes protein</fullName>
    </recommendedName>
</protein>
<keyword evidence="9 11" id="KW-0539">Nucleus</keyword>
<evidence type="ECO:0000256" key="1">
    <source>
        <dbReference type="ARBA" id="ARBA00004123"/>
    </source>
</evidence>
<dbReference type="GO" id="GO:0016887">
    <property type="term" value="F:ATP hydrolysis activity"/>
    <property type="evidence" value="ECO:0007669"/>
    <property type="project" value="InterPro"/>
</dbReference>
<dbReference type="InterPro" id="IPR010935">
    <property type="entry name" value="SMC_hinge"/>
</dbReference>
<dbReference type="GO" id="GO:0000796">
    <property type="term" value="C:condensin complex"/>
    <property type="evidence" value="ECO:0007669"/>
    <property type="project" value="TreeGrafter"/>
</dbReference>
<comment type="subcellular location">
    <subcellularLocation>
        <location evidence="1 11">Nucleus</location>
    </subcellularLocation>
</comment>
<proteinExistence type="inferred from homology"/>
<dbReference type="AlphaFoldDB" id="A0A7M5VCQ8"/>
<evidence type="ECO:0000256" key="8">
    <source>
        <dbReference type="ARBA" id="ARBA00023067"/>
    </source>
</evidence>
<evidence type="ECO:0000256" key="7">
    <source>
        <dbReference type="ARBA" id="ARBA00023054"/>
    </source>
</evidence>
<organism evidence="15 16">
    <name type="scientific">Clytia hemisphaerica</name>
    <dbReference type="NCBI Taxonomy" id="252671"/>
    <lineage>
        <taxon>Eukaryota</taxon>
        <taxon>Metazoa</taxon>
        <taxon>Cnidaria</taxon>
        <taxon>Hydrozoa</taxon>
        <taxon>Hydroidolina</taxon>
        <taxon>Leptothecata</taxon>
        <taxon>Obeliida</taxon>
        <taxon>Clytiidae</taxon>
        <taxon>Clytia</taxon>
    </lineage>
</organism>
<dbReference type="PANTHER" id="PTHR18937:SF172">
    <property type="entry name" value="STRUCTURAL MAINTENANCE OF CHROMOSOMES PROTEIN"/>
    <property type="match status" value="1"/>
</dbReference>
<dbReference type="GO" id="GO:0005524">
    <property type="term" value="F:ATP binding"/>
    <property type="evidence" value="ECO:0007669"/>
    <property type="project" value="UniProtKB-KW"/>
</dbReference>
<dbReference type="SUPFAM" id="SSF52540">
    <property type="entry name" value="P-loop containing nucleoside triphosphate hydrolases"/>
    <property type="match status" value="1"/>
</dbReference>
<dbReference type="OrthoDB" id="5575062at2759"/>
<dbReference type="PIRSF" id="PIRSF005719">
    <property type="entry name" value="SMC"/>
    <property type="match status" value="1"/>
</dbReference>
<evidence type="ECO:0000256" key="13">
    <source>
        <dbReference type="SAM" id="MobiDB-lite"/>
    </source>
</evidence>
<evidence type="ECO:0000256" key="5">
    <source>
        <dbReference type="ARBA" id="ARBA00022776"/>
    </source>
</evidence>
<evidence type="ECO:0000256" key="2">
    <source>
        <dbReference type="ARBA" id="ARBA00006005"/>
    </source>
</evidence>
<dbReference type="Gene3D" id="3.40.50.300">
    <property type="entry name" value="P-loop containing nucleotide triphosphate hydrolases"/>
    <property type="match status" value="2"/>
</dbReference>
<keyword evidence="16" id="KW-1185">Reference proteome</keyword>
<name>A0A7M5VCQ8_9CNID</name>
<dbReference type="GO" id="GO:0005634">
    <property type="term" value="C:nucleus"/>
    <property type="evidence" value="ECO:0007669"/>
    <property type="project" value="UniProtKB-SubCell"/>
</dbReference>
<keyword evidence="3" id="KW-0132">Cell division</keyword>
<feature type="domain" description="SMC hinge" evidence="14">
    <location>
        <begin position="570"/>
        <end position="686"/>
    </location>
</feature>
<evidence type="ECO:0000256" key="3">
    <source>
        <dbReference type="ARBA" id="ARBA00022618"/>
    </source>
</evidence>
<evidence type="ECO:0000256" key="11">
    <source>
        <dbReference type="PIRNR" id="PIRNR005719"/>
    </source>
</evidence>
<feature type="region of interest" description="Disordered" evidence="13">
    <location>
        <begin position="1"/>
        <end position="27"/>
    </location>
</feature>
<evidence type="ECO:0000313" key="15">
    <source>
        <dbReference type="EnsemblMetazoa" id="CLYHEMP011926.1"/>
    </source>
</evidence>
<dbReference type="GeneID" id="136823682"/>
<dbReference type="InterPro" id="IPR003395">
    <property type="entry name" value="RecF/RecN/SMC_N"/>
</dbReference>
<dbReference type="PANTHER" id="PTHR18937">
    <property type="entry name" value="STRUCTURAL MAINTENANCE OF CHROMOSOMES SMC FAMILY MEMBER"/>
    <property type="match status" value="1"/>
</dbReference>
<comment type="similarity">
    <text evidence="2">Belongs to the SMC family. SMC4 subfamily.</text>
</comment>
<keyword evidence="10" id="KW-0131">Cell cycle</keyword>
<dbReference type="InterPro" id="IPR027417">
    <property type="entry name" value="P-loop_NTPase"/>
</dbReference>
<evidence type="ECO:0000256" key="9">
    <source>
        <dbReference type="ARBA" id="ARBA00023242"/>
    </source>
</evidence>
<dbReference type="Pfam" id="PF02463">
    <property type="entry name" value="SMC_N"/>
    <property type="match status" value="1"/>
</dbReference>
<keyword evidence="8" id="KW-0226">DNA condensation</keyword>
<evidence type="ECO:0000256" key="10">
    <source>
        <dbReference type="ARBA" id="ARBA00023306"/>
    </source>
</evidence>